<evidence type="ECO:0000313" key="2">
    <source>
        <dbReference type="Proteomes" id="UP000439522"/>
    </source>
</evidence>
<dbReference type="Proteomes" id="UP000439522">
    <property type="component" value="Unassembled WGS sequence"/>
</dbReference>
<evidence type="ECO:0000313" key="1">
    <source>
        <dbReference type="EMBL" id="MXO74825.1"/>
    </source>
</evidence>
<dbReference type="AlphaFoldDB" id="A0A6I4TF76"/>
<proteinExistence type="predicted"/>
<name>A0A6I4TF76_9SPHN</name>
<sequence>MRLPSFEQFVALAEGLNRAGSDLLSPSSTFLLGDKPGRHEHLIVQIDAGRQELAELKLIEKRRRISDTPILLNCYVANSARLQGIDNRVLVDQLYIIEDEAALI</sequence>
<comment type="caution">
    <text evidence="1">The sequence shown here is derived from an EMBL/GenBank/DDBJ whole genome shotgun (WGS) entry which is preliminary data.</text>
</comment>
<gene>
    <name evidence="1" type="ORF">GRI40_06275</name>
</gene>
<dbReference type="EMBL" id="WTZA01000001">
    <property type="protein sequence ID" value="MXO74825.1"/>
    <property type="molecule type" value="Genomic_DNA"/>
</dbReference>
<protein>
    <submittedName>
        <fullName evidence="1">Uncharacterized protein</fullName>
    </submittedName>
</protein>
<keyword evidence="2" id="KW-1185">Reference proteome</keyword>
<organism evidence="1 2">
    <name type="scientific">Tsuneonella aeria</name>
    <dbReference type="NCBI Taxonomy" id="1837929"/>
    <lineage>
        <taxon>Bacteria</taxon>
        <taxon>Pseudomonadati</taxon>
        <taxon>Pseudomonadota</taxon>
        <taxon>Alphaproteobacteria</taxon>
        <taxon>Sphingomonadales</taxon>
        <taxon>Erythrobacteraceae</taxon>
        <taxon>Tsuneonella</taxon>
    </lineage>
</organism>
<accession>A0A6I4TF76</accession>
<reference evidence="1 2" key="1">
    <citation type="submission" date="2019-12" db="EMBL/GenBank/DDBJ databases">
        <title>Genomic-based taxomic classification of the family Erythrobacteraceae.</title>
        <authorList>
            <person name="Xu L."/>
        </authorList>
    </citation>
    <scope>NUCLEOTIDE SEQUENCE [LARGE SCALE GENOMIC DNA]</scope>
    <source>
        <strain evidence="1 2">100921-2</strain>
    </source>
</reference>